<evidence type="ECO:0000313" key="3">
    <source>
        <dbReference type="Proteomes" id="UP001161017"/>
    </source>
</evidence>
<evidence type="ECO:0000259" key="1">
    <source>
        <dbReference type="Pfam" id="PF12417"/>
    </source>
</evidence>
<dbReference type="Pfam" id="PF12417">
    <property type="entry name" value="DUF3669"/>
    <property type="match status" value="1"/>
</dbReference>
<sequence>MNQLLSLQNSIRLNCQMTGHFELLKLSDITEERQTSVSRAAGPIKEIPYNAITFLNRALSPTSVISISSSLAKRYQTVLGANSNNGISAQQYYSIGSGQCGRVFAYADDPWVLKRPNSSPDPLWNDYIMHSKLRNAATKHPNIAALCAIIPKVQCYISNSNKPWWDINLAKFPPDYRSPSDLLVTEYIQPLSAPIRFALIDLFCPPEMQETQMQSPGYRDCLARIYLGANASGRTNRFFSLRNFKLFHDRLQRLGLDLDALVGKMASSMALMHFGAKIDGRDVEFVLGSKVEATEKISLEELERMAPCTDTLHPTAIVEPGPWHYCRRRVEMFVLDFNQCRSIEMNKEGMETAAEAFVINDPYCPRPHHADEGIRNLWVYFCQVYREMAVEVGGPELGRETIDELVGWFLESIDARVRARKSREVGTE</sequence>
<gene>
    <name evidence="2" type="ORF">OHK93_004918</name>
</gene>
<name>A0AA43QV03_9LECA</name>
<feature type="domain" description="DUF3669" evidence="1">
    <location>
        <begin position="332"/>
        <end position="392"/>
    </location>
</feature>
<dbReference type="PANTHER" id="PTHR40780:SF2">
    <property type="entry name" value="DUF3669 DOMAIN-CONTAINING PROTEIN"/>
    <property type="match status" value="1"/>
</dbReference>
<dbReference type="InterPro" id="IPR022137">
    <property type="entry name" value="Znf_prot_DUF3669"/>
</dbReference>
<reference evidence="2" key="1">
    <citation type="journal article" date="2023" name="Genome Biol. Evol.">
        <title>First Whole Genome Sequence and Flow Cytometry Genome Size Data for the Lichen-Forming Fungus Ramalina farinacea (Ascomycota).</title>
        <authorList>
            <person name="Llewellyn T."/>
            <person name="Mian S."/>
            <person name="Hill R."/>
            <person name="Leitch I.J."/>
            <person name="Gaya E."/>
        </authorList>
    </citation>
    <scope>NUCLEOTIDE SEQUENCE</scope>
    <source>
        <strain evidence="2">LIQ254RAFAR</strain>
    </source>
</reference>
<protein>
    <recommendedName>
        <fullName evidence="1">DUF3669 domain-containing protein</fullName>
    </recommendedName>
</protein>
<organism evidence="2 3">
    <name type="scientific">Ramalina farinacea</name>
    <dbReference type="NCBI Taxonomy" id="258253"/>
    <lineage>
        <taxon>Eukaryota</taxon>
        <taxon>Fungi</taxon>
        <taxon>Dikarya</taxon>
        <taxon>Ascomycota</taxon>
        <taxon>Pezizomycotina</taxon>
        <taxon>Lecanoromycetes</taxon>
        <taxon>OSLEUM clade</taxon>
        <taxon>Lecanoromycetidae</taxon>
        <taxon>Lecanorales</taxon>
        <taxon>Lecanorineae</taxon>
        <taxon>Ramalinaceae</taxon>
        <taxon>Ramalina</taxon>
    </lineage>
</organism>
<keyword evidence="3" id="KW-1185">Reference proteome</keyword>
<proteinExistence type="predicted"/>
<evidence type="ECO:0000313" key="2">
    <source>
        <dbReference type="EMBL" id="MDI1493131.1"/>
    </source>
</evidence>
<dbReference type="Proteomes" id="UP001161017">
    <property type="component" value="Unassembled WGS sequence"/>
</dbReference>
<dbReference type="AlphaFoldDB" id="A0AA43QV03"/>
<accession>A0AA43QV03</accession>
<dbReference type="EMBL" id="JAPUFD010000023">
    <property type="protein sequence ID" value="MDI1493131.1"/>
    <property type="molecule type" value="Genomic_DNA"/>
</dbReference>
<comment type="caution">
    <text evidence="2">The sequence shown here is derived from an EMBL/GenBank/DDBJ whole genome shotgun (WGS) entry which is preliminary data.</text>
</comment>
<dbReference type="PANTHER" id="PTHR40780">
    <property type="entry name" value="DUF3669 DOMAIN-CONTAINING PROTEIN"/>
    <property type="match status" value="1"/>
</dbReference>